<dbReference type="FunFam" id="3.90.640.10:FF:000003">
    <property type="entry name" value="Molecular chaperone DnaK"/>
    <property type="match status" value="1"/>
</dbReference>
<organism evidence="4">
    <name type="scientific">hydrothermal vent metagenome</name>
    <dbReference type="NCBI Taxonomy" id="652676"/>
    <lineage>
        <taxon>unclassified sequences</taxon>
        <taxon>metagenomes</taxon>
        <taxon>ecological metagenomes</taxon>
    </lineage>
</organism>
<dbReference type="PROSITE" id="PS00329">
    <property type="entry name" value="HSP70_2"/>
    <property type="match status" value="1"/>
</dbReference>
<evidence type="ECO:0000256" key="3">
    <source>
        <dbReference type="ARBA" id="ARBA00022840"/>
    </source>
</evidence>
<dbReference type="FunFam" id="3.30.420.40:FF:000028">
    <property type="entry name" value="heat shock 70 kDa protein-like"/>
    <property type="match status" value="1"/>
</dbReference>
<keyword evidence="2" id="KW-0547">Nucleotide-binding</keyword>
<dbReference type="PANTHER" id="PTHR19375">
    <property type="entry name" value="HEAT SHOCK PROTEIN 70KDA"/>
    <property type="match status" value="1"/>
</dbReference>
<dbReference type="Gene3D" id="2.60.34.10">
    <property type="entry name" value="Substrate Binding Domain Of DNAk, Chain A, domain 1"/>
    <property type="match status" value="1"/>
</dbReference>
<protein>
    <submittedName>
        <fullName evidence="4">Chaperone protein DnaK</fullName>
    </submittedName>
</protein>
<dbReference type="Pfam" id="PF00012">
    <property type="entry name" value="HSP70"/>
    <property type="match status" value="1"/>
</dbReference>
<dbReference type="SUPFAM" id="SSF100920">
    <property type="entry name" value="Heat shock protein 70kD (HSP70), peptide-binding domain"/>
    <property type="match status" value="1"/>
</dbReference>
<dbReference type="GO" id="GO:0005524">
    <property type="term" value="F:ATP binding"/>
    <property type="evidence" value="ECO:0007669"/>
    <property type="project" value="UniProtKB-KW"/>
</dbReference>
<evidence type="ECO:0000313" key="4">
    <source>
        <dbReference type="EMBL" id="VAW56039.1"/>
    </source>
</evidence>
<name>A0A3B0X3C7_9ZZZZ</name>
<dbReference type="PRINTS" id="PR00301">
    <property type="entry name" value="HEATSHOCK70"/>
</dbReference>
<dbReference type="InterPro" id="IPR018181">
    <property type="entry name" value="Heat_shock_70_CS"/>
</dbReference>
<dbReference type="InterPro" id="IPR043129">
    <property type="entry name" value="ATPase_NBD"/>
</dbReference>
<sequence length="480" mass="53026">VAELELGETVHKAVITVPAFFSDAQRQATREAGEIAGLEIVRIINEPTAAALAYESNHHGQKHILVYDLGGGTFDVSVVRLEDDIVEVLSSHGDNHLGGDDFDQLIIDYAVDHLKNEFSIDDNEFKPKVLSRIRQAAESAKITLSNQPFARLDEEYLLKVNNKVIHLSLELSRHDYEIMISPLIDQTLHAIHTALEGTNLSTSDLDEILLVGGATRTPLINQQLEQEIGLQPRNEIDPDLCVANGAAIQGAIINGDKINSVLVDVTPYTFGTSALTELNGEMYPYTFVPLIRKNSPIPVSKTDVFFTAVDNQETVIVMVYQGEDEDALNNTEIGKFNIEGLSKIPSGNELLTTFSLDLDGILKVSCIEKCTGKEASVTIDNAFVHLDEVSMNQAKERINQLFNDQTEDSIQPSDTENQLNLIKNQALFEKAEQLLEATEGEDDREDLVDSIEAMKDAITKDMGVEEATNQLSELIFYLES</sequence>
<dbReference type="SUPFAM" id="SSF53067">
    <property type="entry name" value="Actin-like ATPase domain"/>
    <property type="match status" value="2"/>
</dbReference>
<gene>
    <name evidence="4" type="ORF">MNBD_GAMMA07-943</name>
</gene>
<dbReference type="Gene3D" id="3.90.640.10">
    <property type="entry name" value="Actin, Chain A, domain 4"/>
    <property type="match status" value="1"/>
</dbReference>
<dbReference type="InterPro" id="IPR029047">
    <property type="entry name" value="HSP70_peptide-bd_sf"/>
</dbReference>
<dbReference type="GO" id="GO:0140662">
    <property type="term" value="F:ATP-dependent protein folding chaperone"/>
    <property type="evidence" value="ECO:0007669"/>
    <property type="project" value="InterPro"/>
</dbReference>
<comment type="similarity">
    <text evidence="1">Belongs to the heat shock protein 70 family.</text>
</comment>
<proteinExistence type="inferred from homology"/>
<accession>A0A3B0X3C7</accession>
<reference evidence="4" key="1">
    <citation type="submission" date="2018-06" db="EMBL/GenBank/DDBJ databases">
        <authorList>
            <person name="Zhirakovskaya E."/>
        </authorList>
    </citation>
    <scope>NUCLEOTIDE SEQUENCE</scope>
</reference>
<dbReference type="EMBL" id="UOFF01000166">
    <property type="protein sequence ID" value="VAW56039.1"/>
    <property type="molecule type" value="Genomic_DNA"/>
</dbReference>
<evidence type="ECO:0000256" key="2">
    <source>
        <dbReference type="ARBA" id="ARBA00022741"/>
    </source>
</evidence>
<feature type="non-terminal residue" evidence="4">
    <location>
        <position position="1"/>
    </location>
</feature>
<dbReference type="AlphaFoldDB" id="A0A3B0X3C7"/>
<evidence type="ECO:0000256" key="1">
    <source>
        <dbReference type="ARBA" id="ARBA00007381"/>
    </source>
</evidence>
<keyword evidence="3" id="KW-0067">ATP-binding</keyword>
<dbReference type="Gene3D" id="3.30.420.40">
    <property type="match status" value="2"/>
</dbReference>
<dbReference type="InterPro" id="IPR013126">
    <property type="entry name" value="Hsp_70_fam"/>
</dbReference>